<feature type="compositionally biased region" description="Low complexity" evidence="1">
    <location>
        <begin position="541"/>
        <end position="552"/>
    </location>
</feature>
<evidence type="ECO:0000313" key="3">
    <source>
        <dbReference type="EMBL" id="BAK53405.1"/>
    </source>
</evidence>
<dbReference type="Gene3D" id="3.30.450.20">
    <property type="entry name" value="PAS domain"/>
    <property type="match status" value="1"/>
</dbReference>
<dbReference type="AlphaFoldDB" id="F8WSN2"/>
<evidence type="ECO:0000259" key="2">
    <source>
        <dbReference type="PROSITE" id="PS50112"/>
    </source>
</evidence>
<feature type="region of interest" description="Disordered" evidence="1">
    <location>
        <begin position="584"/>
        <end position="606"/>
    </location>
</feature>
<feature type="compositionally biased region" description="Low complexity" evidence="1">
    <location>
        <begin position="401"/>
        <end position="417"/>
    </location>
</feature>
<protein>
    <submittedName>
        <fullName evidence="3">BZIP tanscription factor</fullName>
    </submittedName>
</protein>
<dbReference type="HOGENOM" id="CLU_372349_0_0_1"/>
<feature type="compositionally biased region" description="Polar residues" evidence="1">
    <location>
        <begin position="386"/>
        <end position="400"/>
    </location>
</feature>
<feature type="compositionally biased region" description="Polar residues" evidence="1">
    <location>
        <begin position="448"/>
        <end position="458"/>
    </location>
</feature>
<feature type="compositionally biased region" description="Basic and acidic residues" evidence="1">
    <location>
        <begin position="528"/>
        <end position="540"/>
    </location>
</feature>
<name>F8WSN2_PHATR</name>
<feature type="compositionally biased region" description="Low complexity" evidence="1">
    <location>
        <begin position="37"/>
        <end position="48"/>
    </location>
</feature>
<feature type="region of interest" description="Disordered" evidence="1">
    <location>
        <begin position="1"/>
        <end position="56"/>
    </location>
</feature>
<dbReference type="InterPro" id="IPR035965">
    <property type="entry name" value="PAS-like_dom_sf"/>
</dbReference>
<feature type="compositionally biased region" description="Basic and acidic residues" evidence="1">
    <location>
        <begin position="432"/>
        <end position="444"/>
    </location>
</feature>
<dbReference type="SMART" id="SM00091">
    <property type="entry name" value="PAS"/>
    <property type="match status" value="1"/>
</dbReference>
<feature type="compositionally biased region" description="Polar residues" evidence="1">
    <location>
        <begin position="511"/>
        <end position="526"/>
    </location>
</feature>
<dbReference type="Pfam" id="PF00989">
    <property type="entry name" value="PAS"/>
    <property type="match status" value="1"/>
</dbReference>
<feature type="compositionally biased region" description="Basic and acidic residues" evidence="1">
    <location>
        <begin position="584"/>
        <end position="599"/>
    </location>
</feature>
<feature type="region of interest" description="Disordered" evidence="1">
    <location>
        <begin position="385"/>
        <end position="459"/>
    </location>
</feature>
<proteinExistence type="evidence at transcript level"/>
<dbReference type="PROSITE" id="PS50112">
    <property type="entry name" value="PAS"/>
    <property type="match status" value="1"/>
</dbReference>
<reference evidence="3" key="2">
    <citation type="journal article" date="2012" name="Plant Physiol.">
        <title>CO2-cAMP-Responsive cis-Elements Targeted by a Transcription Factor with CREB/ATF-Like Basic Zipper Domain in the Marine Diatom Phaeodactylum tricornutum.</title>
        <authorList>
            <person name="Ohno N."/>
            <person name="Inoue T."/>
            <person name="Yamashiki R."/>
            <person name="Nakajima K."/>
            <person name="Kitahara Y."/>
            <person name="Ishibashi M."/>
            <person name="Matsuda Y."/>
        </authorList>
    </citation>
    <scope>NUCLEOTIDE SEQUENCE</scope>
    <source>
        <strain evidence="3">UTEX 642</strain>
    </source>
</reference>
<dbReference type="CDD" id="cd00130">
    <property type="entry name" value="PAS"/>
    <property type="match status" value="1"/>
</dbReference>
<dbReference type="GO" id="GO:0006355">
    <property type="term" value="P:regulation of DNA-templated transcription"/>
    <property type="evidence" value="ECO:0007669"/>
    <property type="project" value="InterPro"/>
</dbReference>
<feature type="region of interest" description="Disordered" evidence="1">
    <location>
        <begin position="511"/>
        <end position="557"/>
    </location>
</feature>
<gene>
    <name evidence="3" type="primary">PtbZIPX</name>
</gene>
<dbReference type="EMBL" id="AB648938">
    <property type="protein sequence ID" value="BAK53405.1"/>
    <property type="molecule type" value="mRNA"/>
</dbReference>
<sequence>MGETAHGAARKGTQTPSVAGPFLIKQNGTDFAGPAHQQGQRQPATQRQSSATSVSDEKTLALLHLTAPSRAFPSSGPCRLLSQIPASGTNTTGVLHAGHGNAALQLAALLHANGGNLVQSLTNSYREIGASNIASIPVEKSAGLLTAPSAGFQSTPAPGLFVSATLPVFGGNPHTSSSNGISEGMDKWPLEQLEQHVKMLHRLNQTVPQSIAILLSDARRKEEKRNAKRVANRRSASSSRLRKKTLVKEMTEMNAHLKRQALILALLPDLVIVVDREGIITFCSAQVERVLKHKIDDLIGVPLTDLLVPNSRGKLSFLVEQLVDFDKVANTQASPAKNGANCAKEESNVEAKAGTSISDAALGYDPVFPLSIVKVKAICDVECKNNSDSSTRNQLGNRIPSSLTNSQSLSRSPTTSSMENSGSDADAQIARSGKDAKKSDRSEKAALSSDNSNSSYVTDTKKLQKANANLVRNVRWHNKKMKDQELVEQLGTAFKDDVIGADVTANNASARLSSLQHRPEPSSSGDDSGYRESNGSRDETSSSSDSSESNGRPKPIAPTCNVCLIKNDLTTLWCEVTSSIRTAELNKESDASSREETKSRSTSKASLEAKSLYASAEVESMTSSREEVIELLLCLRPIRDGEMVDEQYRFVPRDNLRLNPFVSESSKASSGDEVYDKFSTSEEQHIYSQSRPPKKRLKLSCAKDCTDDRRNTEHVCIGEDKAVIESLMLMSSELPKKLRACERKYHG</sequence>
<dbReference type="SUPFAM" id="SSF55785">
    <property type="entry name" value="PYP-like sensor domain (PAS domain)"/>
    <property type="match status" value="1"/>
</dbReference>
<feature type="domain" description="PAS" evidence="2">
    <location>
        <begin position="256"/>
        <end position="326"/>
    </location>
</feature>
<dbReference type="InterPro" id="IPR013767">
    <property type="entry name" value="PAS_fold"/>
</dbReference>
<dbReference type="InterPro" id="IPR000014">
    <property type="entry name" value="PAS"/>
</dbReference>
<evidence type="ECO:0000256" key="1">
    <source>
        <dbReference type="SAM" id="MobiDB-lite"/>
    </source>
</evidence>
<accession>F8WSN2</accession>
<reference evidence="3" key="1">
    <citation type="submission" date="2011-07" db="EMBL/GenBank/DDBJ databases">
        <authorList>
            <person name="Endo S."/>
            <person name="Kitahara Y."/>
            <person name="Matsuda Y."/>
        </authorList>
    </citation>
    <scope>NUCLEOTIDE SEQUENCE</scope>
    <source>
        <strain evidence="3">UTEX 642</strain>
    </source>
</reference>
<organism evidence="3">
    <name type="scientific">Phaeodactylum tricornutum</name>
    <name type="common">Diatom</name>
    <dbReference type="NCBI Taxonomy" id="2850"/>
    <lineage>
        <taxon>Eukaryota</taxon>
        <taxon>Sar</taxon>
        <taxon>Stramenopiles</taxon>
        <taxon>Ochrophyta</taxon>
        <taxon>Bacillariophyta</taxon>
        <taxon>Bacillariophyceae</taxon>
        <taxon>Bacillariophycidae</taxon>
        <taxon>Naviculales</taxon>
        <taxon>Phaeodactylaceae</taxon>
        <taxon>Phaeodactylum</taxon>
    </lineage>
</organism>